<keyword evidence="3" id="KW-1185">Reference proteome</keyword>
<dbReference type="InterPro" id="IPR047110">
    <property type="entry name" value="GABD/Sad-like"/>
</dbReference>
<sequence>MSSVHISSERVWGNYQLRHHAMTGNLDEAIRIGFDGRMEGMGQVCVALKRHIIVGRERGEKYKEGFVKLVSGMKAGDPRDRSTTIGPLFAESVHKVFRSWVSLDFTNLSTRRRFVCTKCISKVKKR</sequence>
<dbReference type="Gene3D" id="3.40.309.10">
    <property type="entry name" value="Aldehyde Dehydrogenase, Chain A, domain 2"/>
    <property type="match status" value="1"/>
</dbReference>
<evidence type="ECO:0000313" key="3">
    <source>
        <dbReference type="Proteomes" id="UP000240493"/>
    </source>
</evidence>
<protein>
    <recommendedName>
        <fullName evidence="1">Aldehyde dehydrogenase domain-containing protein</fullName>
    </recommendedName>
</protein>
<dbReference type="GO" id="GO:0004777">
    <property type="term" value="F:succinate-semialdehyde dehydrogenase (NAD+) activity"/>
    <property type="evidence" value="ECO:0007669"/>
    <property type="project" value="TreeGrafter"/>
</dbReference>
<dbReference type="SUPFAM" id="SSF53720">
    <property type="entry name" value="ALDH-like"/>
    <property type="match status" value="1"/>
</dbReference>
<dbReference type="InterPro" id="IPR015590">
    <property type="entry name" value="Aldehyde_DH_dom"/>
</dbReference>
<dbReference type="Proteomes" id="UP000240493">
    <property type="component" value="Unassembled WGS sequence"/>
</dbReference>
<dbReference type="InterPro" id="IPR016161">
    <property type="entry name" value="Ald_DH/histidinol_DH"/>
</dbReference>
<dbReference type="InterPro" id="IPR016163">
    <property type="entry name" value="Ald_DH_C"/>
</dbReference>
<dbReference type="Pfam" id="PF00171">
    <property type="entry name" value="Aldedh"/>
    <property type="match status" value="1"/>
</dbReference>
<dbReference type="PANTHER" id="PTHR43217:SF1">
    <property type="entry name" value="SUCCINATE SEMIALDEHYDE DEHYDROGENASE [NAD(P)+] SAD"/>
    <property type="match status" value="1"/>
</dbReference>
<dbReference type="EMBL" id="KZ679260">
    <property type="protein sequence ID" value="PTB42365.1"/>
    <property type="molecule type" value="Genomic_DNA"/>
</dbReference>
<dbReference type="PANTHER" id="PTHR43217">
    <property type="entry name" value="SUCCINATE SEMIALDEHYDE DEHYDROGENASE [NAD(P)+] SAD"/>
    <property type="match status" value="1"/>
</dbReference>
<dbReference type="AlphaFoldDB" id="A0A2T3ZC32"/>
<evidence type="ECO:0000259" key="1">
    <source>
        <dbReference type="Pfam" id="PF00171"/>
    </source>
</evidence>
<reference evidence="2 3" key="1">
    <citation type="submission" date="2016-07" db="EMBL/GenBank/DDBJ databases">
        <title>Multiple horizontal gene transfer events from other fungi enriched the ability of initially mycotrophic Trichoderma (Ascomycota) to feed on dead plant biomass.</title>
        <authorList>
            <consortium name="DOE Joint Genome Institute"/>
            <person name="Aerts A."/>
            <person name="Atanasova L."/>
            <person name="Chenthamara K."/>
            <person name="Zhang J."/>
            <person name="Grujic M."/>
            <person name="Henrissat B."/>
            <person name="Kuo A."/>
            <person name="Salamov A."/>
            <person name="Lipzen A."/>
            <person name="Labutti K."/>
            <person name="Barry K."/>
            <person name="Miao Y."/>
            <person name="Rahimi M.J."/>
            <person name="Shen Q."/>
            <person name="Grigoriev I.V."/>
            <person name="Kubicek C.P."/>
            <person name="Druzhinina I.S."/>
        </authorList>
    </citation>
    <scope>NUCLEOTIDE SEQUENCE [LARGE SCALE GENOMIC DNA]</scope>
    <source>
        <strain evidence="2 3">CBS 433.97</strain>
    </source>
</reference>
<proteinExistence type="predicted"/>
<organism evidence="2 3">
    <name type="scientific">Trichoderma asperellum (strain ATCC 204424 / CBS 433.97 / NBRC 101777)</name>
    <dbReference type="NCBI Taxonomy" id="1042311"/>
    <lineage>
        <taxon>Eukaryota</taxon>
        <taxon>Fungi</taxon>
        <taxon>Dikarya</taxon>
        <taxon>Ascomycota</taxon>
        <taxon>Pezizomycotina</taxon>
        <taxon>Sordariomycetes</taxon>
        <taxon>Hypocreomycetidae</taxon>
        <taxon>Hypocreales</taxon>
        <taxon>Hypocreaceae</taxon>
        <taxon>Trichoderma</taxon>
    </lineage>
</organism>
<gene>
    <name evidence="2" type="ORF">M441DRAFT_88800</name>
</gene>
<evidence type="ECO:0000313" key="2">
    <source>
        <dbReference type="EMBL" id="PTB42365.1"/>
    </source>
</evidence>
<name>A0A2T3ZC32_TRIA4</name>
<dbReference type="STRING" id="1042311.A0A2T3ZC32"/>
<accession>A0A2T3ZC32</accession>
<feature type="domain" description="Aldehyde dehydrogenase" evidence="1">
    <location>
        <begin position="25"/>
        <end position="102"/>
    </location>
</feature>